<proteinExistence type="predicted"/>
<gene>
    <name evidence="1" type="ORF">AB0I59_32210</name>
</gene>
<organism evidence="1 2">
    <name type="scientific">Microtetraspora glauca</name>
    <dbReference type="NCBI Taxonomy" id="1996"/>
    <lineage>
        <taxon>Bacteria</taxon>
        <taxon>Bacillati</taxon>
        <taxon>Actinomycetota</taxon>
        <taxon>Actinomycetes</taxon>
        <taxon>Streptosporangiales</taxon>
        <taxon>Streptosporangiaceae</taxon>
        <taxon>Microtetraspora</taxon>
    </lineage>
</organism>
<evidence type="ECO:0000313" key="1">
    <source>
        <dbReference type="EMBL" id="MEV0973290.1"/>
    </source>
</evidence>
<protein>
    <recommendedName>
        <fullName evidence="3">DUF1990 family protein</fullName>
    </recommendedName>
</protein>
<comment type="caution">
    <text evidence="1">The sequence shown here is derived from an EMBL/GenBank/DDBJ whole genome shotgun (WGS) entry which is preliminary data.</text>
</comment>
<accession>A0ABV3GNS5</accession>
<name>A0ABV3GNS5_MICGL</name>
<dbReference type="EMBL" id="JBFALK010000021">
    <property type="protein sequence ID" value="MEV0973290.1"/>
    <property type="molecule type" value="Genomic_DNA"/>
</dbReference>
<keyword evidence="2" id="KW-1185">Reference proteome</keyword>
<evidence type="ECO:0008006" key="3">
    <source>
        <dbReference type="Google" id="ProtNLM"/>
    </source>
</evidence>
<dbReference type="RefSeq" id="WP_358138853.1">
    <property type="nucleotide sequence ID" value="NZ_JBFALK010000021.1"/>
</dbReference>
<evidence type="ECO:0000313" key="2">
    <source>
        <dbReference type="Proteomes" id="UP001551675"/>
    </source>
</evidence>
<dbReference type="Proteomes" id="UP001551675">
    <property type="component" value="Unassembled WGS sequence"/>
</dbReference>
<reference evidence="1 2" key="1">
    <citation type="submission" date="2024-06" db="EMBL/GenBank/DDBJ databases">
        <title>The Natural Products Discovery Center: Release of the First 8490 Sequenced Strains for Exploring Actinobacteria Biosynthetic Diversity.</title>
        <authorList>
            <person name="Kalkreuter E."/>
            <person name="Kautsar S.A."/>
            <person name="Yang D."/>
            <person name="Bader C.D."/>
            <person name="Teijaro C.N."/>
            <person name="Fluegel L."/>
            <person name="Davis C.M."/>
            <person name="Simpson J.R."/>
            <person name="Lauterbach L."/>
            <person name="Steele A.D."/>
            <person name="Gui C."/>
            <person name="Meng S."/>
            <person name="Li G."/>
            <person name="Viehrig K."/>
            <person name="Ye F."/>
            <person name="Su P."/>
            <person name="Kiefer A.F."/>
            <person name="Nichols A."/>
            <person name="Cepeda A.J."/>
            <person name="Yan W."/>
            <person name="Fan B."/>
            <person name="Jiang Y."/>
            <person name="Adhikari A."/>
            <person name="Zheng C.-J."/>
            <person name="Schuster L."/>
            <person name="Cowan T.M."/>
            <person name="Smanski M.J."/>
            <person name="Chevrette M.G."/>
            <person name="De Carvalho L.P.S."/>
            <person name="Shen B."/>
        </authorList>
    </citation>
    <scope>NUCLEOTIDE SEQUENCE [LARGE SCALE GENOMIC DNA]</scope>
    <source>
        <strain evidence="1 2">NPDC050100</strain>
    </source>
</reference>
<sequence>MFVAVAVRVEAVEGPDHTPPRMMQAGFQWRGGEESFFASNGEIPPWNGLVNQPTVTRDFAPGDPEIVYVTFDVPARGGTLVYISPGGKRARRAIPKAQGGKGLAQFLRFIKTNRLTQSPDRR</sequence>